<organism evidence="2 3">
    <name type="scientific">Bacteroides faecium</name>
    <dbReference type="NCBI Taxonomy" id="2715212"/>
    <lineage>
        <taxon>Bacteria</taxon>
        <taxon>Pseudomonadati</taxon>
        <taxon>Bacteroidota</taxon>
        <taxon>Bacteroidia</taxon>
        <taxon>Bacteroidales</taxon>
        <taxon>Bacteroidaceae</taxon>
        <taxon>Bacteroides</taxon>
    </lineage>
</organism>
<name>A0A6H0KHG0_9BACE</name>
<dbReference type="KEGG" id="bfc:BacF7301_01205"/>
<proteinExistence type="predicted"/>
<dbReference type="Proteomes" id="UP000501780">
    <property type="component" value="Chromosome"/>
</dbReference>
<dbReference type="EMBL" id="CP050831">
    <property type="protein sequence ID" value="QIU92854.1"/>
    <property type="molecule type" value="Genomic_DNA"/>
</dbReference>
<dbReference type="AlphaFoldDB" id="A0A6H0KHG0"/>
<evidence type="ECO:0000256" key="1">
    <source>
        <dbReference type="SAM" id="SignalP"/>
    </source>
</evidence>
<evidence type="ECO:0008006" key="4">
    <source>
        <dbReference type="Google" id="ProtNLM"/>
    </source>
</evidence>
<evidence type="ECO:0000313" key="3">
    <source>
        <dbReference type="Proteomes" id="UP000501780"/>
    </source>
</evidence>
<sequence>MKNYLSKKYFSGAAVVAAICMLTANTAKAQEFTVQGDIVSSYVWRGYYQGGGAAFQPTLGFGIGNFYIGAWGSTNFNGGKKELDLSASYTFGENGPTLSLTDYWWKGEAAPSDERNKYFNYNAHETNHFFEAGLSYTLPIERFPLSVAWYTMFAGADKRYDAEGEEKNNYSSYVELNYPFVVKSCNLNLTCGFLPYQTNTIYNLSNSGFAVTNIALKAMKDIKINDKFSLPVFVQGIWNPRYEDVYLVFGLTLRP</sequence>
<keyword evidence="3" id="KW-1185">Reference proteome</keyword>
<gene>
    <name evidence="2" type="ORF">BacF7301_01205</name>
</gene>
<accession>A0A6H0KHG0</accession>
<dbReference type="RefSeq" id="WP_167959608.1">
    <property type="nucleotide sequence ID" value="NZ_CP050831.1"/>
</dbReference>
<reference evidence="2 3" key="1">
    <citation type="submission" date="2020-03" db="EMBL/GenBank/DDBJ databases">
        <title>Genomic analysis of Bacteroides faecium CBA7301.</title>
        <authorList>
            <person name="Kim J."/>
            <person name="Roh S.W."/>
        </authorList>
    </citation>
    <scope>NUCLEOTIDE SEQUENCE [LARGE SCALE GENOMIC DNA]</scope>
    <source>
        <strain evidence="2 3">CBA7301</strain>
    </source>
</reference>
<keyword evidence="1" id="KW-0732">Signal</keyword>
<evidence type="ECO:0000313" key="2">
    <source>
        <dbReference type="EMBL" id="QIU92854.1"/>
    </source>
</evidence>
<protein>
    <recommendedName>
        <fullName evidence="4">FrrB</fullName>
    </recommendedName>
</protein>
<feature type="signal peptide" evidence="1">
    <location>
        <begin position="1"/>
        <end position="29"/>
    </location>
</feature>
<feature type="chain" id="PRO_5026299930" description="FrrB" evidence="1">
    <location>
        <begin position="30"/>
        <end position="255"/>
    </location>
</feature>